<dbReference type="PANTHER" id="PTHR46575:SF1">
    <property type="entry name" value="AMYLOID PROTEIN-BINDING PROTEIN 2"/>
    <property type="match status" value="1"/>
</dbReference>
<dbReference type="Gene3D" id="1.25.40.10">
    <property type="entry name" value="Tetratricopeptide repeat domain"/>
    <property type="match status" value="1"/>
</dbReference>
<dbReference type="InterPro" id="IPR011029">
    <property type="entry name" value="DEATH-like_dom_sf"/>
</dbReference>
<reference evidence="2" key="1">
    <citation type="submission" date="2021-04" db="EMBL/GenBank/DDBJ databases">
        <authorList>
            <consortium name="Molecular Ecology Group"/>
        </authorList>
    </citation>
    <scope>NUCLEOTIDE SEQUENCE</scope>
</reference>
<dbReference type="OrthoDB" id="9996794at2759"/>
<protein>
    <recommendedName>
        <fullName evidence="1">CARD domain-containing protein</fullName>
    </recommendedName>
</protein>
<dbReference type="PANTHER" id="PTHR46575">
    <property type="entry name" value="AMYLOID PROTEIN-BINDING PROTEIN 2"/>
    <property type="match status" value="1"/>
</dbReference>
<dbReference type="CDD" id="cd01671">
    <property type="entry name" value="CARD"/>
    <property type="match status" value="1"/>
</dbReference>
<dbReference type="GO" id="GO:0042981">
    <property type="term" value="P:regulation of apoptotic process"/>
    <property type="evidence" value="ECO:0007669"/>
    <property type="project" value="InterPro"/>
</dbReference>
<dbReference type="Proteomes" id="UP000678393">
    <property type="component" value="Unassembled WGS sequence"/>
</dbReference>
<dbReference type="InterPro" id="IPR042476">
    <property type="entry name" value="APPBP2"/>
</dbReference>
<dbReference type="Gene3D" id="1.10.533.10">
    <property type="entry name" value="Death Domain, Fas"/>
    <property type="match status" value="1"/>
</dbReference>
<evidence type="ECO:0000313" key="3">
    <source>
        <dbReference type="Proteomes" id="UP000678393"/>
    </source>
</evidence>
<name>A0A8S3ZH15_9EUPU</name>
<dbReference type="GO" id="GO:0006886">
    <property type="term" value="P:intracellular protein transport"/>
    <property type="evidence" value="ECO:0007669"/>
    <property type="project" value="InterPro"/>
</dbReference>
<evidence type="ECO:0000259" key="1">
    <source>
        <dbReference type="PROSITE" id="PS50209"/>
    </source>
</evidence>
<dbReference type="EMBL" id="CAJHNH020002358">
    <property type="protein sequence ID" value="CAG5126432.1"/>
    <property type="molecule type" value="Genomic_DNA"/>
</dbReference>
<keyword evidence="3" id="KW-1185">Reference proteome</keyword>
<evidence type="ECO:0000313" key="2">
    <source>
        <dbReference type="EMBL" id="CAG5126432.1"/>
    </source>
</evidence>
<dbReference type="GO" id="GO:0031462">
    <property type="term" value="C:Cul2-RING ubiquitin ligase complex"/>
    <property type="evidence" value="ECO:0007669"/>
    <property type="project" value="TreeGrafter"/>
</dbReference>
<dbReference type="SUPFAM" id="SSF48452">
    <property type="entry name" value="TPR-like"/>
    <property type="match status" value="1"/>
</dbReference>
<sequence length="825" mass="94253">MTSVARNGTYVINNRAAPPVDGLTGINRQNIMRLKINRVALVQELKVEHVSGMLIKNGAIDVEDMNKINSGTSPQEKTRILLDLLPTKGNTAWYRHFREALQNPDADPETRRRYRVLVNFLDNAVIHRPLSQMTRFRDRYGSRKQVQKADERNSVASLPYYLPLPDIQQQCGQNKKEEVLTYFRADNVDIFSKKVTDKEAGHPKIHSTNHRDMTLVQGQFFQWFPTPDNFRSLLEIPEGHKQRLASSDNSDDQVLLDKETMVLNILKRVEVTAALVRHKCLPPGFELCLSDAVQDLLKQPELYHLYLKHILILEAADVMIVEEISSSYNDVLQTVNNSNVPEMVNQVTQTGLKMASLLIAVNKFSKAASVLNSLIQFLRQRPNMEVWVPQFQAYIKLMHAWNLACRPDRAEVAYFEAVQMQYQITMMSFGQSVVHYGAMHAETSHMLLEHGSISSAYGWSRKALREVNPEDSASVLRVLCVTINACCANWLVRKAELLSVYAVQYARSKFGERHPLYIEALLHFCHFSNEFKWDSIGLHVARDVLDAAEKTYGCESLQVAQAHCCVSRALMCMQMVDTDDYYTHAMEAVRISRLNLGQHSPLLHSFLHTFAYALQLKALHCPEEVVDSTLRWAETEAKQALNLVTQQFGEISLKVAQILLLLGQINCKMNKPDVAESYLKQAVDYLKLCQPSFSNYLLLGMANLASFYKIILRPELAIPRFQFVVDHIETTDWYCKWVHECFEELSQLYHSLGQEDSAEAVQYKLSQWLKVNPMNNKPVEYSRLKQEPEAFESFLAKADLWTFIVLKVLDAPMKVSADSQSGEEV</sequence>
<dbReference type="GO" id="GO:0043161">
    <property type="term" value="P:proteasome-mediated ubiquitin-dependent protein catabolic process"/>
    <property type="evidence" value="ECO:0007669"/>
    <property type="project" value="TreeGrafter"/>
</dbReference>
<dbReference type="Pfam" id="PF00619">
    <property type="entry name" value="CARD"/>
    <property type="match status" value="1"/>
</dbReference>
<dbReference type="InterPro" id="IPR001315">
    <property type="entry name" value="CARD"/>
</dbReference>
<dbReference type="SUPFAM" id="SSF47986">
    <property type="entry name" value="DEATH domain"/>
    <property type="match status" value="1"/>
</dbReference>
<accession>A0A8S3ZH15</accession>
<gene>
    <name evidence="2" type="ORF">CUNI_LOCUS11990</name>
</gene>
<dbReference type="PROSITE" id="PS50209">
    <property type="entry name" value="CARD"/>
    <property type="match status" value="1"/>
</dbReference>
<feature type="domain" description="CARD" evidence="1">
    <location>
        <begin position="26"/>
        <end position="92"/>
    </location>
</feature>
<dbReference type="InterPro" id="IPR011990">
    <property type="entry name" value="TPR-like_helical_dom_sf"/>
</dbReference>
<dbReference type="GO" id="GO:1990756">
    <property type="term" value="F:ubiquitin-like ligase-substrate adaptor activity"/>
    <property type="evidence" value="ECO:0007669"/>
    <property type="project" value="TreeGrafter"/>
</dbReference>
<dbReference type="AlphaFoldDB" id="A0A8S3ZH15"/>
<comment type="caution">
    <text evidence="2">The sequence shown here is derived from an EMBL/GenBank/DDBJ whole genome shotgun (WGS) entry which is preliminary data.</text>
</comment>
<organism evidence="2 3">
    <name type="scientific">Candidula unifasciata</name>
    <dbReference type="NCBI Taxonomy" id="100452"/>
    <lineage>
        <taxon>Eukaryota</taxon>
        <taxon>Metazoa</taxon>
        <taxon>Spiralia</taxon>
        <taxon>Lophotrochozoa</taxon>
        <taxon>Mollusca</taxon>
        <taxon>Gastropoda</taxon>
        <taxon>Heterobranchia</taxon>
        <taxon>Euthyneura</taxon>
        <taxon>Panpulmonata</taxon>
        <taxon>Eupulmonata</taxon>
        <taxon>Stylommatophora</taxon>
        <taxon>Helicina</taxon>
        <taxon>Helicoidea</taxon>
        <taxon>Geomitridae</taxon>
        <taxon>Candidula</taxon>
    </lineage>
</organism>
<proteinExistence type="predicted"/>